<gene>
    <name evidence="8" type="ORF">FWILDA_LOCUS8227</name>
</gene>
<dbReference type="GO" id="GO:0020037">
    <property type="term" value="F:heme binding"/>
    <property type="evidence" value="ECO:0007669"/>
    <property type="project" value="InterPro"/>
</dbReference>
<dbReference type="EMBL" id="CAMKVN010001721">
    <property type="protein sequence ID" value="CAI2177723.1"/>
    <property type="molecule type" value="Genomic_DNA"/>
</dbReference>
<keyword evidence="6" id="KW-0408">Iron</keyword>
<dbReference type="PANTHER" id="PTHR24292">
    <property type="entry name" value="CYTOCHROME P450"/>
    <property type="match status" value="1"/>
</dbReference>
<evidence type="ECO:0000256" key="6">
    <source>
        <dbReference type="ARBA" id="ARBA00023004"/>
    </source>
</evidence>
<keyword evidence="3" id="KW-0349">Heme</keyword>
<dbReference type="InterPro" id="IPR002401">
    <property type="entry name" value="Cyt_P450_E_grp-I"/>
</dbReference>
<protein>
    <submittedName>
        <fullName evidence="8">8005_t:CDS:1</fullName>
    </submittedName>
</protein>
<evidence type="ECO:0000256" key="1">
    <source>
        <dbReference type="ARBA" id="ARBA00001971"/>
    </source>
</evidence>
<comment type="caution">
    <text evidence="8">The sequence shown here is derived from an EMBL/GenBank/DDBJ whole genome shotgun (WGS) entry which is preliminary data.</text>
</comment>
<dbReference type="Gene3D" id="1.10.630.10">
    <property type="entry name" value="Cytochrome P450"/>
    <property type="match status" value="1"/>
</dbReference>
<name>A0A9W4X0N7_9GLOM</name>
<dbReference type="PANTHER" id="PTHR24292:SF54">
    <property type="entry name" value="CYP9F3-RELATED"/>
    <property type="match status" value="1"/>
</dbReference>
<evidence type="ECO:0000256" key="4">
    <source>
        <dbReference type="ARBA" id="ARBA00022723"/>
    </source>
</evidence>
<reference evidence="8" key="1">
    <citation type="submission" date="2022-08" db="EMBL/GenBank/DDBJ databases">
        <authorList>
            <person name="Kallberg Y."/>
            <person name="Tangrot J."/>
            <person name="Rosling A."/>
        </authorList>
    </citation>
    <scope>NUCLEOTIDE SEQUENCE</scope>
    <source>
        <strain evidence="8">Wild A</strain>
    </source>
</reference>
<evidence type="ECO:0000256" key="2">
    <source>
        <dbReference type="ARBA" id="ARBA00010617"/>
    </source>
</evidence>
<dbReference type="GO" id="GO:0004497">
    <property type="term" value="F:monooxygenase activity"/>
    <property type="evidence" value="ECO:0007669"/>
    <property type="project" value="UniProtKB-KW"/>
</dbReference>
<dbReference type="OrthoDB" id="1470350at2759"/>
<dbReference type="PRINTS" id="PR00463">
    <property type="entry name" value="EP450I"/>
</dbReference>
<proteinExistence type="inferred from homology"/>
<evidence type="ECO:0000313" key="8">
    <source>
        <dbReference type="EMBL" id="CAI2177723.1"/>
    </source>
</evidence>
<evidence type="ECO:0000256" key="7">
    <source>
        <dbReference type="ARBA" id="ARBA00023033"/>
    </source>
</evidence>
<accession>A0A9W4X0N7</accession>
<dbReference type="Pfam" id="PF00067">
    <property type="entry name" value="p450"/>
    <property type="match status" value="1"/>
</dbReference>
<keyword evidence="4" id="KW-0479">Metal-binding</keyword>
<dbReference type="AlphaFoldDB" id="A0A9W4X0N7"/>
<keyword evidence="5" id="KW-0560">Oxidoreductase</keyword>
<dbReference type="GO" id="GO:0005506">
    <property type="term" value="F:iron ion binding"/>
    <property type="evidence" value="ECO:0007669"/>
    <property type="project" value="InterPro"/>
</dbReference>
<evidence type="ECO:0000256" key="3">
    <source>
        <dbReference type="ARBA" id="ARBA00022617"/>
    </source>
</evidence>
<dbReference type="InterPro" id="IPR001128">
    <property type="entry name" value="Cyt_P450"/>
</dbReference>
<dbReference type="InterPro" id="IPR050476">
    <property type="entry name" value="Insect_CytP450_Detox"/>
</dbReference>
<evidence type="ECO:0000313" key="9">
    <source>
        <dbReference type="Proteomes" id="UP001153678"/>
    </source>
</evidence>
<evidence type="ECO:0000256" key="5">
    <source>
        <dbReference type="ARBA" id="ARBA00023002"/>
    </source>
</evidence>
<dbReference type="Proteomes" id="UP001153678">
    <property type="component" value="Unassembled WGS sequence"/>
</dbReference>
<organism evidence="8 9">
    <name type="scientific">Funneliformis geosporum</name>
    <dbReference type="NCBI Taxonomy" id="1117311"/>
    <lineage>
        <taxon>Eukaryota</taxon>
        <taxon>Fungi</taxon>
        <taxon>Fungi incertae sedis</taxon>
        <taxon>Mucoromycota</taxon>
        <taxon>Glomeromycotina</taxon>
        <taxon>Glomeromycetes</taxon>
        <taxon>Glomerales</taxon>
        <taxon>Glomeraceae</taxon>
        <taxon>Funneliformis</taxon>
    </lineage>
</organism>
<dbReference type="SUPFAM" id="SSF48264">
    <property type="entry name" value="Cytochrome P450"/>
    <property type="match status" value="1"/>
</dbReference>
<dbReference type="PRINTS" id="PR00385">
    <property type="entry name" value="P450"/>
</dbReference>
<sequence length="248" mass="29062">MELENFGSMENDLYPKASLEEAFPGSLMASYYGTNVVFSNGDVWKRHRFITNPAFKSMPMQLFDEITVKLLKVVEKVDNEPTHRARKKAANMNNLFNGLIEKKRKSMETDELNEEMRHNLAIFMLAGHETTATVLTTVLYVLATHKDIQSKVREELLCVLGDNLIPTTEQQRELKYMNMVLHENLRLYPPVHQLPRRENSEIINFRNHTFLSKISIIVNIYGIHHSPKYWKNPEEFIPERFENEHDEK</sequence>
<comment type="similarity">
    <text evidence="2">Belongs to the cytochrome P450 family.</text>
</comment>
<dbReference type="GO" id="GO:0016705">
    <property type="term" value="F:oxidoreductase activity, acting on paired donors, with incorporation or reduction of molecular oxygen"/>
    <property type="evidence" value="ECO:0007669"/>
    <property type="project" value="InterPro"/>
</dbReference>
<keyword evidence="7" id="KW-0503">Monooxygenase</keyword>
<comment type="cofactor">
    <cofactor evidence="1">
        <name>heme</name>
        <dbReference type="ChEBI" id="CHEBI:30413"/>
    </cofactor>
</comment>
<dbReference type="InterPro" id="IPR036396">
    <property type="entry name" value="Cyt_P450_sf"/>
</dbReference>
<keyword evidence="9" id="KW-1185">Reference proteome</keyword>